<feature type="transmembrane region" description="Helical" evidence="7">
    <location>
        <begin position="252"/>
        <end position="271"/>
    </location>
</feature>
<gene>
    <name evidence="9" type="ORF">CLPU_4c00660</name>
</gene>
<feature type="transmembrane region" description="Helical" evidence="7">
    <location>
        <begin position="20"/>
        <end position="40"/>
    </location>
</feature>
<evidence type="ECO:0000256" key="4">
    <source>
        <dbReference type="ARBA" id="ARBA00022989"/>
    </source>
</evidence>
<sequence>MLKYIKLSLKYILKYPKRSISMILSIVLSSVLVIFTGSVWESSRVVQVNEAKKFSGVYHTIYDEINLNQIEKIKENKNIRTLASSFYYDTWNTENKLTVKMLGADEKILYMESTELESGRFPKEPNEIAIEKWVLDRLNIKHELGQTLNMNLEENGQRKFKIVGIVKNRLCKQKEGQLEAFVGFNKENLINRENHINSYVEFKDKTEYRNEANRIGKEIGIKRRNQIILNKDLLGAMGQLNAIDWELVKRSVTLMIIGGMVIYSIYGVSVLKRIQEFGIMRSIGTTNKQVVYIIFSEIGIIYIIGMILGIILGSTVLYFFKGSFTSRFVEGIYKLDIKVISSFSIILSMITNFVAIGIAAIRGVLIVNKMSPLEAINKATQDKHIKINKKESFIEKHLMISKKVAYKNLKRNKKAVIFTIISMAIGCNMFMAERFRSELFDREHSYQIDTGRLEVTDFRLDLNDKTPMKEGYTKEQIEDIKKLPQVKSVSFKQILYSKIKLNKKYMNGINGENYIKYMDNGGHPQDMGRFAFNGDDEEEILVRNIVLGLSDNDLRSLEQVLEKGSIDLKKMKNEPSAIIYIPKSNKNGRLYREPGDNKLKPVFNFDIGDKLKLTIPKKGYDKSLDNLILLNEHEKYRSQYIEKEFNIVGIIEYFPDEDISWLHSTRSPYVIISENMFKEFSGIDKYRTIRLYAKNRTSKYEYEKLRKEVQKISELIPGTELDDRYGFNVSTEKSVNTYNLIQNSTTIVLIIISGLSIFNNINYNLMSRVREHGIMKAVGLTTKQFKEMIVFEGIFYGLISSIFTVIVIFIIQLSIFIYWAYIYENPLSFKKFFINPWDYLVVIFINLFIGYIATIGPKRKVNKMEVTEAIRHVE</sequence>
<dbReference type="PATRIC" id="fig|1503.3.peg.2289"/>
<dbReference type="EMBL" id="LGSS01000004">
    <property type="protein sequence ID" value="KNF09020.1"/>
    <property type="molecule type" value="Genomic_DNA"/>
</dbReference>
<feature type="domain" description="ABC3 transporter permease C-terminal" evidence="8">
    <location>
        <begin position="746"/>
        <end position="865"/>
    </location>
</feature>
<dbReference type="Pfam" id="PF02687">
    <property type="entry name" value="FtsX"/>
    <property type="match status" value="2"/>
</dbReference>
<keyword evidence="3 7" id="KW-0812">Transmembrane</keyword>
<organism evidence="9 10">
    <name type="scientific">Gottschalkia purinilytica</name>
    <name type="common">Clostridium purinilyticum</name>
    <dbReference type="NCBI Taxonomy" id="1503"/>
    <lineage>
        <taxon>Bacteria</taxon>
        <taxon>Bacillati</taxon>
        <taxon>Bacillota</taxon>
        <taxon>Tissierellia</taxon>
        <taxon>Tissierellales</taxon>
        <taxon>Gottschalkiaceae</taxon>
        <taxon>Gottschalkia</taxon>
    </lineage>
</organism>
<dbReference type="GO" id="GO:0022857">
    <property type="term" value="F:transmembrane transporter activity"/>
    <property type="evidence" value="ECO:0007669"/>
    <property type="project" value="TreeGrafter"/>
</dbReference>
<evidence type="ECO:0000256" key="3">
    <source>
        <dbReference type="ARBA" id="ARBA00022692"/>
    </source>
</evidence>
<dbReference type="PANTHER" id="PTHR30572:SF4">
    <property type="entry name" value="ABC TRANSPORTER PERMEASE YTRF"/>
    <property type="match status" value="1"/>
</dbReference>
<comment type="caution">
    <text evidence="9">The sequence shown here is derived from an EMBL/GenBank/DDBJ whole genome shotgun (WGS) entry which is preliminary data.</text>
</comment>
<feature type="transmembrane region" description="Helical" evidence="7">
    <location>
        <begin position="839"/>
        <end position="856"/>
    </location>
</feature>
<keyword evidence="10" id="KW-1185">Reference proteome</keyword>
<keyword evidence="9" id="KW-0449">Lipoprotein</keyword>
<dbReference type="InterPro" id="IPR050250">
    <property type="entry name" value="Macrolide_Exporter_MacB"/>
</dbReference>
<dbReference type="PANTHER" id="PTHR30572">
    <property type="entry name" value="MEMBRANE COMPONENT OF TRANSPORTER-RELATED"/>
    <property type="match status" value="1"/>
</dbReference>
<name>A0A0L0WC85_GOTPU</name>
<comment type="similarity">
    <text evidence="6">Belongs to the ABC-4 integral membrane protein family.</text>
</comment>
<feature type="transmembrane region" description="Helical" evidence="7">
    <location>
        <begin position="415"/>
        <end position="432"/>
    </location>
</feature>
<dbReference type="Proteomes" id="UP000037267">
    <property type="component" value="Unassembled WGS sequence"/>
</dbReference>
<dbReference type="RefSeq" id="WP_050354599.1">
    <property type="nucleotide sequence ID" value="NZ_LGSS01000004.1"/>
</dbReference>
<protein>
    <submittedName>
        <fullName evidence="9">ABC-type transport system, involved in lipoprotein release, permease component</fullName>
    </submittedName>
</protein>
<dbReference type="AlphaFoldDB" id="A0A0L0WC85"/>
<evidence type="ECO:0000256" key="7">
    <source>
        <dbReference type="SAM" id="Phobius"/>
    </source>
</evidence>
<keyword evidence="2" id="KW-1003">Cell membrane</keyword>
<keyword evidence="5 7" id="KW-0472">Membrane</keyword>
<feature type="transmembrane region" description="Helical" evidence="7">
    <location>
        <begin position="793"/>
        <end position="819"/>
    </location>
</feature>
<evidence type="ECO:0000256" key="5">
    <source>
        <dbReference type="ARBA" id="ARBA00023136"/>
    </source>
</evidence>
<dbReference type="GO" id="GO:0005886">
    <property type="term" value="C:plasma membrane"/>
    <property type="evidence" value="ECO:0007669"/>
    <property type="project" value="UniProtKB-SubCell"/>
</dbReference>
<evidence type="ECO:0000313" key="9">
    <source>
        <dbReference type="EMBL" id="KNF09020.1"/>
    </source>
</evidence>
<feature type="transmembrane region" description="Helical" evidence="7">
    <location>
        <begin position="340"/>
        <end position="361"/>
    </location>
</feature>
<feature type="transmembrane region" description="Helical" evidence="7">
    <location>
        <begin position="292"/>
        <end position="320"/>
    </location>
</feature>
<proteinExistence type="inferred from homology"/>
<reference evidence="10" key="1">
    <citation type="submission" date="2015-07" db="EMBL/GenBank/DDBJ databases">
        <title>Draft genome sequence of the purine-degrading Gottschalkia purinilyticum DSM 1384 (formerly Clostridium purinilyticum).</title>
        <authorList>
            <person name="Poehlein A."/>
            <person name="Schiel-Bengelsdorf B."/>
            <person name="Bengelsdorf F.R."/>
            <person name="Daniel R."/>
            <person name="Duerre P."/>
        </authorList>
    </citation>
    <scope>NUCLEOTIDE SEQUENCE [LARGE SCALE GENOMIC DNA]</scope>
    <source>
        <strain evidence="10">DSM 1384</strain>
    </source>
</reference>
<comment type="subcellular location">
    <subcellularLocation>
        <location evidence="1">Cell membrane</location>
        <topology evidence="1">Multi-pass membrane protein</topology>
    </subcellularLocation>
</comment>
<evidence type="ECO:0000313" key="10">
    <source>
        <dbReference type="Proteomes" id="UP000037267"/>
    </source>
</evidence>
<dbReference type="OrthoDB" id="1694171at2"/>
<feature type="domain" description="ABC3 transporter permease C-terminal" evidence="8">
    <location>
        <begin position="252"/>
        <end position="367"/>
    </location>
</feature>
<evidence type="ECO:0000256" key="2">
    <source>
        <dbReference type="ARBA" id="ARBA00022475"/>
    </source>
</evidence>
<feature type="transmembrane region" description="Helical" evidence="7">
    <location>
        <begin position="747"/>
        <end position="766"/>
    </location>
</feature>
<keyword evidence="4 7" id="KW-1133">Transmembrane helix</keyword>
<dbReference type="STRING" id="1503.CLPU_4c00660"/>
<evidence type="ECO:0000259" key="8">
    <source>
        <dbReference type="Pfam" id="PF02687"/>
    </source>
</evidence>
<evidence type="ECO:0000256" key="6">
    <source>
        <dbReference type="ARBA" id="ARBA00038076"/>
    </source>
</evidence>
<evidence type="ECO:0000256" key="1">
    <source>
        <dbReference type="ARBA" id="ARBA00004651"/>
    </source>
</evidence>
<dbReference type="InterPro" id="IPR003838">
    <property type="entry name" value="ABC3_permease_C"/>
</dbReference>
<accession>A0A0L0WC85</accession>